<reference evidence="1 2" key="1">
    <citation type="journal article" date="2016" name="Sci. Rep.">
        <title>Metabolic traits of an uncultured archaeal lineage -MSBL1- from brine pools of the Red Sea.</title>
        <authorList>
            <person name="Mwirichia R."/>
            <person name="Alam I."/>
            <person name="Rashid M."/>
            <person name="Vinu M."/>
            <person name="Ba-Alawi W."/>
            <person name="Anthony Kamau A."/>
            <person name="Kamanda Ngugi D."/>
            <person name="Goker M."/>
            <person name="Klenk H.P."/>
            <person name="Bajic V."/>
            <person name="Stingl U."/>
        </authorList>
    </citation>
    <scope>NUCLEOTIDE SEQUENCE [LARGE SCALE GENOMIC DNA]</scope>
    <source>
        <strain evidence="1">SCGC-AAA382A13</strain>
    </source>
</reference>
<keyword evidence="2" id="KW-1185">Reference proteome</keyword>
<organism evidence="1 2">
    <name type="scientific">candidate division MSBL1 archaeon SCGC-AAA382A13</name>
    <dbReference type="NCBI Taxonomy" id="1698279"/>
    <lineage>
        <taxon>Archaea</taxon>
        <taxon>Methanobacteriati</taxon>
        <taxon>Methanobacteriota</taxon>
        <taxon>candidate division MSBL1</taxon>
    </lineage>
</organism>
<protein>
    <submittedName>
        <fullName evidence="1">Uncharacterized protein</fullName>
    </submittedName>
</protein>
<dbReference type="EMBL" id="LHYD01000024">
    <property type="protein sequence ID" value="KXB05235.1"/>
    <property type="molecule type" value="Genomic_DNA"/>
</dbReference>
<gene>
    <name evidence="1" type="ORF">AKJ50_01425</name>
</gene>
<evidence type="ECO:0000313" key="2">
    <source>
        <dbReference type="Proteomes" id="UP000070311"/>
    </source>
</evidence>
<dbReference type="Proteomes" id="UP000070311">
    <property type="component" value="Unassembled WGS sequence"/>
</dbReference>
<sequence>MSGEEYVAVLNPFSEAGKEVVKDAPSFESLSNEIIDLAVERVGWEDSSDLMVGFDVEEIRKEVLSFYLMCQGIASVS</sequence>
<name>A0A133VFM6_9EURY</name>
<proteinExistence type="predicted"/>
<accession>A0A133VFM6</accession>
<comment type="caution">
    <text evidence="1">The sequence shown here is derived from an EMBL/GenBank/DDBJ whole genome shotgun (WGS) entry which is preliminary data.</text>
</comment>
<dbReference type="AlphaFoldDB" id="A0A133VFM6"/>
<feature type="non-terminal residue" evidence="1">
    <location>
        <position position="77"/>
    </location>
</feature>
<evidence type="ECO:0000313" key="1">
    <source>
        <dbReference type="EMBL" id="KXB05235.1"/>
    </source>
</evidence>